<keyword evidence="3" id="KW-0560">Oxidoreductase</keyword>
<feature type="domain" description="Rieske" evidence="7">
    <location>
        <begin position="103"/>
        <end position="207"/>
    </location>
</feature>
<evidence type="ECO:0000313" key="8">
    <source>
        <dbReference type="EMBL" id="TSH90583.1"/>
    </source>
</evidence>
<dbReference type="PROSITE" id="PS00570">
    <property type="entry name" value="RING_HYDROXYL_ALPHA"/>
    <property type="match status" value="1"/>
</dbReference>
<reference evidence="8 9" key="1">
    <citation type="submission" date="2019-07" db="EMBL/GenBank/DDBJ databases">
        <title>Qingshengfaniella alkalisoli gen. nov., sp. nov., isolated from saline soil.</title>
        <authorList>
            <person name="Xu L."/>
            <person name="Huang X.-X."/>
            <person name="Sun J.-Q."/>
        </authorList>
    </citation>
    <scope>NUCLEOTIDE SEQUENCE [LARGE SCALE GENOMIC DNA]</scope>
    <source>
        <strain evidence="8 9">DSM 27279</strain>
    </source>
</reference>
<dbReference type="Proteomes" id="UP000318405">
    <property type="component" value="Unassembled WGS sequence"/>
</dbReference>
<dbReference type="PANTHER" id="PTHR21266">
    <property type="entry name" value="IRON-SULFUR DOMAIN CONTAINING PROTEIN"/>
    <property type="match status" value="1"/>
</dbReference>
<dbReference type="SUPFAM" id="SSF55961">
    <property type="entry name" value="Bet v1-like"/>
    <property type="match status" value="1"/>
</dbReference>
<evidence type="ECO:0000256" key="1">
    <source>
        <dbReference type="ARBA" id="ARBA00022714"/>
    </source>
</evidence>
<keyword evidence="2" id="KW-0479">Metal-binding</keyword>
<dbReference type="PROSITE" id="PS51296">
    <property type="entry name" value="RIESKE"/>
    <property type="match status" value="1"/>
</dbReference>
<keyword evidence="9" id="KW-1185">Reference proteome</keyword>
<dbReference type="InterPro" id="IPR017941">
    <property type="entry name" value="Rieske_2Fe-2S"/>
</dbReference>
<dbReference type="InterPro" id="IPR050584">
    <property type="entry name" value="Cholesterol_7-desaturase"/>
</dbReference>
<dbReference type="EMBL" id="VLTJ01000039">
    <property type="protein sequence ID" value="TSH90583.1"/>
    <property type="molecule type" value="Genomic_DNA"/>
</dbReference>
<accession>A0A556ACJ0</accession>
<proteinExistence type="predicted"/>
<evidence type="ECO:0000259" key="7">
    <source>
        <dbReference type="PROSITE" id="PS51296"/>
    </source>
</evidence>
<comment type="caution">
    <text evidence="8">The sequence shown here is derived from an EMBL/GenBank/DDBJ whole genome shotgun (WGS) entry which is preliminary data.</text>
</comment>
<dbReference type="GO" id="GO:0051537">
    <property type="term" value="F:2 iron, 2 sulfur cluster binding"/>
    <property type="evidence" value="ECO:0007669"/>
    <property type="project" value="UniProtKB-KW"/>
</dbReference>
<dbReference type="SUPFAM" id="SSF50022">
    <property type="entry name" value="ISP domain"/>
    <property type="match status" value="1"/>
</dbReference>
<evidence type="ECO:0000256" key="3">
    <source>
        <dbReference type="ARBA" id="ARBA00023002"/>
    </source>
</evidence>
<evidence type="ECO:0000256" key="6">
    <source>
        <dbReference type="SAM" id="MobiDB-lite"/>
    </source>
</evidence>
<dbReference type="PANTHER" id="PTHR21266:SF59">
    <property type="entry name" value="BLR4922 PROTEIN"/>
    <property type="match status" value="1"/>
</dbReference>
<dbReference type="GO" id="GO:0005506">
    <property type="term" value="F:iron ion binding"/>
    <property type="evidence" value="ECO:0007669"/>
    <property type="project" value="InterPro"/>
</dbReference>
<gene>
    <name evidence="8" type="ORF">FOZ76_22515</name>
</gene>
<dbReference type="GO" id="GO:0016491">
    <property type="term" value="F:oxidoreductase activity"/>
    <property type="evidence" value="ECO:0007669"/>
    <property type="project" value="UniProtKB-KW"/>
</dbReference>
<keyword evidence="4" id="KW-0408">Iron</keyword>
<dbReference type="AlphaFoldDB" id="A0A556ACJ0"/>
<feature type="region of interest" description="Disordered" evidence="6">
    <location>
        <begin position="1"/>
        <end position="59"/>
    </location>
</feature>
<evidence type="ECO:0000256" key="2">
    <source>
        <dbReference type="ARBA" id="ARBA00022723"/>
    </source>
</evidence>
<dbReference type="InterPro" id="IPR015881">
    <property type="entry name" value="ARHD_Rieske_2Fe_2S"/>
</dbReference>
<sequence>MASGMERRAQMAFAPATGRTETSNMRSKARPNPASPLHRFAQQPGRGRPSPVGKTMSSVLEDNWKPISGPYRGYDQRGTPEPEWDLVKVGPGTKMGEYQRRFWQPVCFTSQLTDVPLLVRILGEELVMFRDRSGRIGALHKHCCHRGTSLEYGRIEECGIRCCYHGWLFDVDGTVLDTPGEPGASRLKNAVFQGAYPTHEYHGLVHVYMGPPELKPAFPEFDVFKVPGLKFYPSAVTHRNNWLQSFENNMDPFHGQFLHTRISPHFGDHYLVLPTVEWKVTEDGRGIYYTAVRRVDDERLWVRLFHCIFPNYVFVASLYDLQPEEPYFQRTFYARRVVPIDDENCTFFSWRLAMDEGEFSGGDVTRNGWNSIDIDGQVEQPTYELKQRVPGDWEAQTGQRPIALHKLERLGTTDAGIVRLRQALRKILAGQVPAALPPMGEGSLGSRDPENVYSSNNVLRVRKLADPQADGEQTRDVGRAVIGAVIEADAAPAGTRRQLIIDKLRRIEARYA</sequence>
<dbReference type="Pfam" id="PF00355">
    <property type="entry name" value="Rieske"/>
    <property type="match status" value="1"/>
</dbReference>
<evidence type="ECO:0000256" key="5">
    <source>
        <dbReference type="ARBA" id="ARBA00023014"/>
    </source>
</evidence>
<keyword evidence="5" id="KW-0411">Iron-sulfur</keyword>
<dbReference type="InterPro" id="IPR036922">
    <property type="entry name" value="Rieske_2Fe-2S_sf"/>
</dbReference>
<dbReference type="Gene3D" id="2.102.10.10">
    <property type="entry name" value="Rieske [2Fe-2S] iron-sulphur domain"/>
    <property type="match status" value="1"/>
</dbReference>
<protein>
    <submittedName>
        <fullName evidence="8">Rieske 2Fe-2S domain-containing protein</fullName>
    </submittedName>
</protein>
<keyword evidence="1" id="KW-0001">2Fe-2S</keyword>
<dbReference type="CDD" id="cd03479">
    <property type="entry name" value="Rieske_RO_Alpha_PhDO_like"/>
    <property type="match status" value="1"/>
</dbReference>
<organism evidence="8 9">
    <name type="scientific">Verticiella sediminum</name>
    <dbReference type="NCBI Taxonomy" id="1247510"/>
    <lineage>
        <taxon>Bacteria</taxon>
        <taxon>Pseudomonadati</taxon>
        <taxon>Pseudomonadota</taxon>
        <taxon>Betaproteobacteria</taxon>
        <taxon>Burkholderiales</taxon>
        <taxon>Alcaligenaceae</taxon>
        <taxon>Verticiella</taxon>
    </lineage>
</organism>
<evidence type="ECO:0000313" key="9">
    <source>
        <dbReference type="Proteomes" id="UP000318405"/>
    </source>
</evidence>
<name>A0A556ACJ0_9BURK</name>
<dbReference type="OrthoDB" id="9769355at2"/>
<evidence type="ECO:0000256" key="4">
    <source>
        <dbReference type="ARBA" id="ARBA00023004"/>
    </source>
</evidence>